<sequence length="55" mass="6194">MPGSPEAVFGCDVKTLPRQPLPRQTLVKQHCLFVFAWRMAMLPVSALSANWLNCH</sequence>
<dbReference type="AlphaFoldDB" id="A0A0E9W9P1"/>
<accession>A0A0E9W9P1</accession>
<name>A0A0E9W9P1_ANGAN</name>
<organism evidence="1">
    <name type="scientific">Anguilla anguilla</name>
    <name type="common">European freshwater eel</name>
    <name type="synonym">Muraena anguilla</name>
    <dbReference type="NCBI Taxonomy" id="7936"/>
    <lineage>
        <taxon>Eukaryota</taxon>
        <taxon>Metazoa</taxon>
        <taxon>Chordata</taxon>
        <taxon>Craniata</taxon>
        <taxon>Vertebrata</taxon>
        <taxon>Euteleostomi</taxon>
        <taxon>Actinopterygii</taxon>
        <taxon>Neopterygii</taxon>
        <taxon>Teleostei</taxon>
        <taxon>Anguilliformes</taxon>
        <taxon>Anguillidae</taxon>
        <taxon>Anguilla</taxon>
    </lineage>
</organism>
<protein>
    <submittedName>
        <fullName evidence="1">Uncharacterized protein</fullName>
    </submittedName>
</protein>
<evidence type="ECO:0000313" key="1">
    <source>
        <dbReference type="EMBL" id="JAH87072.1"/>
    </source>
</evidence>
<proteinExistence type="predicted"/>
<reference evidence="1" key="1">
    <citation type="submission" date="2014-11" db="EMBL/GenBank/DDBJ databases">
        <authorList>
            <person name="Amaro Gonzalez C."/>
        </authorList>
    </citation>
    <scope>NUCLEOTIDE SEQUENCE</scope>
</reference>
<reference evidence="1" key="2">
    <citation type="journal article" date="2015" name="Fish Shellfish Immunol.">
        <title>Early steps in the European eel (Anguilla anguilla)-Vibrio vulnificus interaction in the gills: Role of the RtxA13 toxin.</title>
        <authorList>
            <person name="Callol A."/>
            <person name="Pajuelo D."/>
            <person name="Ebbesson L."/>
            <person name="Teles M."/>
            <person name="MacKenzie S."/>
            <person name="Amaro C."/>
        </authorList>
    </citation>
    <scope>NUCLEOTIDE SEQUENCE</scope>
</reference>
<dbReference type="EMBL" id="GBXM01021505">
    <property type="protein sequence ID" value="JAH87072.1"/>
    <property type="molecule type" value="Transcribed_RNA"/>
</dbReference>